<sequence length="1181" mass="127637">MRDEVIHKPYRVVIVTLDQHAAGPASRVLPRLAADFPGLEVSVHAAAEWGESEAALEAARSAVATGDIIIVNILFLEEHVSAILPALQARRDHCDAMVGLIADTAIVKMTRMGDLDMAKPASGAMALLKKLRGSAKPSASSGAKQMKTLRRLPKILKLIPGKAQDLRAWFLSMQYWLGGSDDNVEGMIRFLIGRYADRRDWQDLQAPLPVEYPDVGLYHPDLPDHCITTDVAALPRIANPVATVGVLMLRSYILASDIAHYDAVIRGFAAKGVQVIPAFAGGLDGTPAIETYFQGKVDAMVSLTGFSLIGGPAYNDSDAAVALLRRLDVPYIAAQPLEFQTLAQWAENAQGLGPIETTMLVALPEIDGATNPTVFAGRHGTDGCKGCAHACIGQSDCKAMAPCHERIDTLIEKTLRLGLLRRKRNAEKKVGIVLFGFPPNAGAVGTAAYLSVFESLFNTLTRMQAEGYQVDVPESVDHLRAAILQGNAAQYGQEANVAAHVSAESIVRDAAHLKEIEAVWGPAPGRIQSDGKGVFVLGQHFGNVFVGVQPAFGYEGDPMRLLFERGFAPTHAFATFYQWLRDTFDADVLLHFGMHGALEFMPGKQAGLSGADWPDRLIGDMPNVYLYAANNPSEATLAKRRSNAVTVTHLTPPLAVAGLYKGLSELKDSLTRWREMRPEDATRHDLEKLIRDQANALDLNARDLDTLWLKLLETEGSLIPEGLHIVGQPMSAAAQADMISQMPDGPATEAAKALMAEDHELPALMAALSGHYIPPVPGGDLIRSPEILPTGRNIHAFDPFRMPTAFALQEGAKLADVLLETHPGFPRTVALVLWGSDNIKSDGGPIGQALALMGCVPRFDGYGRLSGADLVPLDKLGRPRIDVVMTLSGIFRDLLPLQTKMLAEAALKCATADEPLDQNYIRAHALTYAAQMGCDLETAALRVFSNAEGAYGSNVNQLIDSSAFGDEDELADAYQARKSFAYGVNGKAVQNAELLQKTLKDVDLAYQNLESVELGVTTVDHYFDTLGGIARAVKRAKGGVSAPVYIGDQTRGTAKVRTLQDQVALETRSRSLNPKFYEGLLRHGHEGVRQIEAQITNTVGWSATTGEVEPWVYQKLSETFVLDDSMRERLAALNPQASVRMANRLLEASDRDYWSPDAATLAALQDAADALEDKMEGVAAE</sequence>
<evidence type="ECO:0000256" key="7">
    <source>
        <dbReference type="ARBA" id="ARBA00023171"/>
    </source>
</evidence>
<dbReference type="OrthoDB" id="9757976at2"/>
<keyword evidence="7" id="KW-0149">Chlorophyll biosynthesis</keyword>
<dbReference type="STRING" id="364200.SAMN04488515_3111"/>
<keyword evidence="13" id="KW-1185">Reference proteome</keyword>
<keyword evidence="6" id="KW-0067">ATP-binding</keyword>
<keyword evidence="3" id="KW-0602">Photosynthesis</keyword>
<dbReference type="RefSeq" id="WP_089996727.1">
    <property type="nucleotide sequence ID" value="NZ_FOIZ01000002.1"/>
</dbReference>
<dbReference type="NCBIfam" id="NF009942">
    <property type="entry name" value="PRK13405.1"/>
    <property type="match status" value="1"/>
</dbReference>
<evidence type="ECO:0000256" key="6">
    <source>
        <dbReference type="ARBA" id="ARBA00022840"/>
    </source>
</evidence>
<organism evidence="12 13">
    <name type="scientific">Cognatiyoonia koreensis</name>
    <dbReference type="NCBI Taxonomy" id="364200"/>
    <lineage>
        <taxon>Bacteria</taxon>
        <taxon>Pseudomonadati</taxon>
        <taxon>Pseudomonadota</taxon>
        <taxon>Alphaproteobacteria</taxon>
        <taxon>Rhodobacterales</taxon>
        <taxon>Paracoccaceae</taxon>
        <taxon>Cognatiyoonia</taxon>
    </lineage>
</organism>
<evidence type="ECO:0000256" key="3">
    <source>
        <dbReference type="ARBA" id="ARBA00022531"/>
    </source>
</evidence>
<dbReference type="EMBL" id="FOIZ01000002">
    <property type="protein sequence ID" value="SEW43700.1"/>
    <property type="molecule type" value="Genomic_DNA"/>
</dbReference>
<dbReference type="GO" id="GO:0015995">
    <property type="term" value="P:chlorophyll biosynthetic process"/>
    <property type="evidence" value="ECO:0007669"/>
    <property type="project" value="UniProtKB-KW"/>
</dbReference>
<dbReference type="AlphaFoldDB" id="A0A1I0RRB3"/>
<dbReference type="PANTHER" id="PTHR44119:SF1">
    <property type="entry name" value="MAGNESIUM-CHELATASE SUBUNIT CHLH, CHLOROPLASTIC"/>
    <property type="match status" value="1"/>
</dbReference>
<evidence type="ECO:0000256" key="8">
    <source>
        <dbReference type="ARBA" id="ARBA00023444"/>
    </source>
</evidence>
<comment type="catalytic activity">
    <reaction evidence="9">
        <text>protoporphyrin IX + Mg(2+) + ATP + H2O = Mg-protoporphyrin IX + ADP + phosphate + 3 H(+)</text>
        <dbReference type="Rhea" id="RHEA:13961"/>
        <dbReference type="ChEBI" id="CHEBI:15377"/>
        <dbReference type="ChEBI" id="CHEBI:15378"/>
        <dbReference type="ChEBI" id="CHEBI:18420"/>
        <dbReference type="ChEBI" id="CHEBI:30616"/>
        <dbReference type="ChEBI" id="CHEBI:43474"/>
        <dbReference type="ChEBI" id="CHEBI:57306"/>
        <dbReference type="ChEBI" id="CHEBI:60492"/>
        <dbReference type="ChEBI" id="CHEBI:456216"/>
        <dbReference type="EC" id="6.6.1.1"/>
    </reaction>
</comment>
<accession>A0A1I0RRB3</accession>
<dbReference type="InterPro" id="IPR022571">
    <property type="entry name" value="Mg_chelatase_H_N"/>
</dbReference>
<evidence type="ECO:0000313" key="13">
    <source>
        <dbReference type="Proteomes" id="UP000199167"/>
    </source>
</evidence>
<evidence type="ECO:0000259" key="10">
    <source>
        <dbReference type="Pfam" id="PF02514"/>
    </source>
</evidence>
<reference evidence="12 13" key="1">
    <citation type="submission" date="2016-10" db="EMBL/GenBank/DDBJ databases">
        <authorList>
            <person name="de Groot N.N."/>
        </authorList>
    </citation>
    <scope>NUCLEOTIDE SEQUENCE [LARGE SCALE GENOMIC DNA]</scope>
    <source>
        <strain evidence="12 13">DSM 17925</strain>
    </source>
</reference>
<evidence type="ECO:0000256" key="9">
    <source>
        <dbReference type="ARBA" id="ARBA00048693"/>
    </source>
</evidence>
<comment type="pathway">
    <text evidence="8">Porphyrin-containing compound metabolism.</text>
</comment>
<dbReference type="CDD" id="cd10150">
    <property type="entry name" value="CobN_like"/>
    <property type="match status" value="1"/>
</dbReference>
<feature type="domain" description="Magnesium chelatase subunit H N-terminal" evidence="11">
    <location>
        <begin position="11"/>
        <end position="170"/>
    </location>
</feature>
<dbReference type="GO" id="GO:0016851">
    <property type="term" value="F:magnesium chelatase activity"/>
    <property type="evidence" value="ECO:0007669"/>
    <property type="project" value="UniProtKB-EC"/>
</dbReference>
<keyword evidence="4" id="KW-0436">Ligase</keyword>
<evidence type="ECO:0000256" key="5">
    <source>
        <dbReference type="ARBA" id="ARBA00022741"/>
    </source>
</evidence>
<keyword evidence="5" id="KW-0547">Nucleotide-binding</keyword>
<proteinExistence type="inferred from homology"/>
<dbReference type="Pfam" id="PF02514">
    <property type="entry name" value="CobN-Mg_chel"/>
    <property type="match status" value="2"/>
</dbReference>
<evidence type="ECO:0000259" key="11">
    <source>
        <dbReference type="Pfam" id="PF11965"/>
    </source>
</evidence>
<evidence type="ECO:0000256" key="2">
    <source>
        <dbReference type="ARBA" id="ARBA00012825"/>
    </source>
</evidence>
<dbReference type="Pfam" id="PF11965">
    <property type="entry name" value="DUF3479"/>
    <property type="match status" value="1"/>
</dbReference>
<gene>
    <name evidence="12" type="ORF">SAMN04488515_3111</name>
</gene>
<evidence type="ECO:0000313" key="12">
    <source>
        <dbReference type="EMBL" id="SEW43700.1"/>
    </source>
</evidence>
<dbReference type="PANTHER" id="PTHR44119">
    <property type="entry name" value="MAGNESIUM-CHELATASE SUBUNIT CHLH, CHLOROPLASTIC"/>
    <property type="match status" value="1"/>
</dbReference>
<name>A0A1I0RRB3_9RHOB</name>
<evidence type="ECO:0000256" key="4">
    <source>
        <dbReference type="ARBA" id="ARBA00022598"/>
    </source>
</evidence>
<dbReference type="EC" id="6.6.1.1" evidence="2"/>
<dbReference type="GO" id="GO:0005524">
    <property type="term" value="F:ATP binding"/>
    <property type="evidence" value="ECO:0007669"/>
    <property type="project" value="UniProtKB-KW"/>
</dbReference>
<protein>
    <recommendedName>
        <fullName evidence="2">magnesium chelatase</fullName>
        <ecNumber evidence="2">6.6.1.1</ecNumber>
    </recommendedName>
</protein>
<feature type="domain" description="CobN/magnesium chelatase" evidence="10">
    <location>
        <begin position="174"/>
        <end position="743"/>
    </location>
</feature>
<feature type="domain" description="CobN/magnesium chelatase" evidence="10">
    <location>
        <begin position="748"/>
        <end position="1160"/>
    </location>
</feature>
<evidence type="ECO:0000256" key="1">
    <source>
        <dbReference type="ARBA" id="ARBA00010851"/>
    </source>
</evidence>
<comment type="similarity">
    <text evidence="1">Belongs to the Mg-chelatase subunit H family.</text>
</comment>
<dbReference type="InterPro" id="IPR003672">
    <property type="entry name" value="CobN/Mg_chltase"/>
</dbReference>
<dbReference type="GO" id="GO:0015979">
    <property type="term" value="P:photosynthesis"/>
    <property type="evidence" value="ECO:0007669"/>
    <property type="project" value="UniProtKB-KW"/>
</dbReference>
<dbReference type="Proteomes" id="UP000199167">
    <property type="component" value="Unassembled WGS sequence"/>
</dbReference>